<proteinExistence type="predicted"/>
<reference evidence="2" key="1">
    <citation type="submission" date="2020-06" db="EMBL/GenBank/DDBJ databases">
        <title>WGS assembly of Ceratodon purpureus strain R40.</title>
        <authorList>
            <person name="Carey S.B."/>
            <person name="Jenkins J."/>
            <person name="Shu S."/>
            <person name="Lovell J.T."/>
            <person name="Sreedasyam A."/>
            <person name="Maumus F."/>
            <person name="Tiley G.P."/>
            <person name="Fernandez-Pozo N."/>
            <person name="Barry K."/>
            <person name="Chen C."/>
            <person name="Wang M."/>
            <person name="Lipzen A."/>
            <person name="Daum C."/>
            <person name="Saski C.A."/>
            <person name="Payton A.C."/>
            <person name="Mcbreen J.C."/>
            <person name="Conrad R.E."/>
            <person name="Kollar L.M."/>
            <person name="Olsson S."/>
            <person name="Huttunen S."/>
            <person name="Landis J.B."/>
            <person name="Wickett N.J."/>
            <person name="Johnson M.G."/>
            <person name="Rensing S.A."/>
            <person name="Grimwood J."/>
            <person name="Schmutz J."/>
            <person name="Mcdaniel S.F."/>
        </authorList>
    </citation>
    <scope>NUCLEOTIDE SEQUENCE</scope>
    <source>
        <strain evidence="2">R40</strain>
    </source>
</reference>
<dbReference type="Proteomes" id="UP000822688">
    <property type="component" value="Chromosome 1"/>
</dbReference>
<evidence type="ECO:0008006" key="4">
    <source>
        <dbReference type="Google" id="ProtNLM"/>
    </source>
</evidence>
<name>A0A8T0J8H2_CERPU</name>
<sequence>MHGVLLLFDLFRTCCLVNELCASFRSEDLASGFLRVSWFLARFLCPRSCALCNRLGEVIFLGHAGIIRLGNRPPCSERLLVSCFDQSWDD</sequence>
<gene>
    <name evidence="2" type="ORF">KC19_1G215800</name>
</gene>
<evidence type="ECO:0000313" key="2">
    <source>
        <dbReference type="EMBL" id="KAG0591977.1"/>
    </source>
</evidence>
<keyword evidence="3" id="KW-1185">Reference proteome</keyword>
<feature type="chain" id="PRO_5035880035" description="Secreted protein" evidence="1">
    <location>
        <begin position="17"/>
        <end position="90"/>
    </location>
</feature>
<keyword evidence="1" id="KW-0732">Signal</keyword>
<evidence type="ECO:0000256" key="1">
    <source>
        <dbReference type="SAM" id="SignalP"/>
    </source>
</evidence>
<comment type="caution">
    <text evidence="2">The sequence shown here is derived from an EMBL/GenBank/DDBJ whole genome shotgun (WGS) entry which is preliminary data.</text>
</comment>
<feature type="signal peptide" evidence="1">
    <location>
        <begin position="1"/>
        <end position="16"/>
    </location>
</feature>
<dbReference type="EMBL" id="CM026421">
    <property type="protein sequence ID" value="KAG0591977.1"/>
    <property type="molecule type" value="Genomic_DNA"/>
</dbReference>
<evidence type="ECO:0000313" key="3">
    <source>
        <dbReference type="Proteomes" id="UP000822688"/>
    </source>
</evidence>
<organism evidence="2 3">
    <name type="scientific">Ceratodon purpureus</name>
    <name type="common">Fire moss</name>
    <name type="synonym">Dicranum purpureum</name>
    <dbReference type="NCBI Taxonomy" id="3225"/>
    <lineage>
        <taxon>Eukaryota</taxon>
        <taxon>Viridiplantae</taxon>
        <taxon>Streptophyta</taxon>
        <taxon>Embryophyta</taxon>
        <taxon>Bryophyta</taxon>
        <taxon>Bryophytina</taxon>
        <taxon>Bryopsida</taxon>
        <taxon>Dicranidae</taxon>
        <taxon>Pseudoditrichales</taxon>
        <taxon>Ditrichaceae</taxon>
        <taxon>Ceratodon</taxon>
    </lineage>
</organism>
<protein>
    <recommendedName>
        <fullName evidence="4">Secreted protein</fullName>
    </recommendedName>
</protein>
<dbReference type="AlphaFoldDB" id="A0A8T0J8H2"/>
<accession>A0A8T0J8H2</accession>